<dbReference type="EMBL" id="JANGBO010000001">
    <property type="protein sequence ID" value="MCQ5060335.1"/>
    <property type="molecule type" value="Genomic_DNA"/>
</dbReference>
<evidence type="ECO:0000313" key="3">
    <source>
        <dbReference type="Proteomes" id="UP001204814"/>
    </source>
</evidence>
<organism evidence="2 3">
    <name type="scientific">Faecalibacillus intestinalis</name>
    <dbReference type="NCBI Taxonomy" id="1982626"/>
    <lineage>
        <taxon>Bacteria</taxon>
        <taxon>Bacillati</taxon>
        <taxon>Bacillota</taxon>
        <taxon>Erysipelotrichia</taxon>
        <taxon>Erysipelotrichales</taxon>
        <taxon>Coprobacillaceae</taxon>
        <taxon>Faecalibacillus</taxon>
    </lineage>
</organism>
<dbReference type="NCBIfam" id="TIGR01538">
    <property type="entry name" value="portal_SPP1"/>
    <property type="match status" value="1"/>
</dbReference>
<dbReference type="Proteomes" id="UP001204814">
    <property type="component" value="Unassembled WGS sequence"/>
</dbReference>
<accession>A0AAP2UCV9</accession>
<dbReference type="InterPro" id="IPR006428">
    <property type="entry name" value="Portal_SPP1-type"/>
</dbReference>
<comment type="caution">
    <text evidence="2">The sequence shown here is derived from an EMBL/GenBank/DDBJ whole genome shotgun (WGS) entry which is preliminary data.</text>
</comment>
<reference evidence="2" key="1">
    <citation type="submission" date="2022-06" db="EMBL/GenBank/DDBJ databases">
        <title>Isolation of gut microbiota from human fecal samples.</title>
        <authorList>
            <person name="Pamer E.G."/>
            <person name="Barat B."/>
            <person name="Waligurski E."/>
            <person name="Medina S."/>
            <person name="Paddock L."/>
            <person name="Mostad J."/>
        </authorList>
    </citation>
    <scope>NUCLEOTIDE SEQUENCE</scope>
    <source>
        <strain evidence="2">DFI.6.24</strain>
    </source>
</reference>
<dbReference type="AlphaFoldDB" id="A0AAP2UCV9"/>
<dbReference type="RefSeq" id="WP_227351891.1">
    <property type="nucleotide sequence ID" value="NZ_JAJDKX010000003.1"/>
</dbReference>
<feature type="compositionally biased region" description="Basic and acidic residues" evidence="1">
    <location>
        <begin position="420"/>
        <end position="442"/>
    </location>
</feature>
<dbReference type="Pfam" id="PF05133">
    <property type="entry name" value="SPP1_portal"/>
    <property type="match status" value="1"/>
</dbReference>
<dbReference type="InterPro" id="IPR021145">
    <property type="entry name" value="Portal_protein_SPP1_Gp6-like"/>
</dbReference>
<gene>
    <name evidence="2" type="ORF">NE542_00565</name>
</gene>
<name>A0AAP2UCV9_9FIRM</name>
<feature type="region of interest" description="Disordered" evidence="1">
    <location>
        <begin position="418"/>
        <end position="442"/>
    </location>
</feature>
<proteinExistence type="predicted"/>
<sequence length="442" mass="51126">MKTLEVIAKDEIFTISDDETMDIKYLNKYIAKHQQLNGSRYKKLKDGYEGFYPIMMYQDKPQYKPDNRIIVNFAKYIVDTFNGFFIGIPIKVSSTDEEVATYINELDKRNHQDDNNAEISKNCSIYGKCYEMYFINEDAKVGIRYIEPTKGFIVYDDSIVPEPRFFVTYYYDSNSIMHGYLSDDSYVYEFSNKSGMHFVDEGSLHGFDGVPVTEYVENAERMSAFESTWSMINAYNKAISEKANDVDYFADAYLKIIGAKVDKDGIVHIRNNRIINFDEESNTVDVGFLEKPNADGSQENLINRLERLIFQMSMTPNINDENFGTSSGIALKYKLLSMSNLAKTKERKFTGALDRRYKLIFSNPINTIHEDKWVDVTYKFSQNYPANVLEETQIAQNLEGVVSKDTQLSSLSIVEDVQEEKEKIKQEDETSKESIVDKRMFK</sequence>
<protein>
    <submittedName>
        <fullName evidence="2">Phage portal protein</fullName>
    </submittedName>
</protein>
<evidence type="ECO:0000313" key="2">
    <source>
        <dbReference type="EMBL" id="MCQ5060335.1"/>
    </source>
</evidence>
<evidence type="ECO:0000256" key="1">
    <source>
        <dbReference type="SAM" id="MobiDB-lite"/>
    </source>
</evidence>